<keyword evidence="1" id="KW-0472">Membrane</keyword>
<feature type="transmembrane region" description="Helical" evidence="1">
    <location>
        <begin position="20"/>
        <end position="38"/>
    </location>
</feature>
<dbReference type="AlphaFoldDB" id="A0ABD8F3F2"/>
<dbReference type="RefSeq" id="WP_211238086.1">
    <property type="nucleotide sequence ID" value="NZ_AXWS01000013.1"/>
</dbReference>
<keyword evidence="1" id="KW-1133">Transmembrane helix</keyword>
<evidence type="ECO:0000256" key="1">
    <source>
        <dbReference type="SAM" id="Phobius"/>
    </source>
</evidence>
<keyword evidence="2" id="KW-1185">Reference proteome</keyword>
<evidence type="ECO:0000313" key="3">
    <source>
        <dbReference type="RefSeq" id="WP_211238086.1"/>
    </source>
</evidence>
<proteinExistence type="predicted"/>
<dbReference type="SUPFAM" id="SSF103473">
    <property type="entry name" value="MFS general substrate transporter"/>
    <property type="match status" value="1"/>
</dbReference>
<keyword evidence="1" id="KW-0812">Transmembrane</keyword>
<evidence type="ECO:0000313" key="2">
    <source>
        <dbReference type="Proteomes" id="UP000675920"/>
    </source>
</evidence>
<dbReference type="InterPro" id="IPR036259">
    <property type="entry name" value="MFS_trans_sf"/>
</dbReference>
<name>A0ABD8F3F2_9BURK</name>
<organism evidence="2 3">
    <name type="scientific">Derxia gummosa DSM 723</name>
    <dbReference type="NCBI Taxonomy" id="1121388"/>
    <lineage>
        <taxon>Bacteria</taxon>
        <taxon>Pseudomonadati</taxon>
        <taxon>Pseudomonadota</taxon>
        <taxon>Betaproteobacteria</taxon>
        <taxon>Burkholderiales</taxon>
        <taxon>Alcaligenaceae</taxon>
        <taxon>Derxia</taxon>
    </lineage>
</organism>
<accession>A0ABD8F3F2</accession>
<sequence length="51" mass="5057">MATLVVGPFYLRGALGLDAASAGLTMACGPVVAALAGVPAMRCSRRPTTPP</sequence>
<protein>
    <submittedName>
        <fullName evidence="3">Uncharacterized protein</fullName>
    </submittedName>
</protein>
<dbReference type="Proteomes" id="UP000675920">
    <property type="component" value="Unplaced"/>
</dbReference>
<reference evidence="3" key="1">
    <citation type="submission" date="2025-08" db="UniProtKB">
        <authorList>
            <consortium name="RefSeq"/>
        </authorList>
    </citation>
    <scope>IDENTIFICATION</scope>
</reference>